<feature type="transmembrane region" description="Helical" evidence="1">
    <location>
        <begin position="228"/>
        <end position="254"/>
    </location>
</feature>
<keyword evidence="3" id="KW-1185">Reference proteome</keyword>
<organism evidence="2 3">
    <name type="scientific">Maridesulfovibrio ferrireducens</name>
    <dbReference type="NCBI Taxonomy" id="246191"/>
    <lineage>
        <taxon>Bacteria</taxon>
        <taxon>Pseudomonadati</taxon>
        <taxon>Thermodesulfobacteriota</taxon>
        <taxon>Desulfovibrionia</taxon>
        <taxon>Desulfovibrionales</taxon>
        <taxon>Desulfovibrionaceae</taxon>
        <taxon>Maridesulfovibrio</taxon>
    </lineage>
</organism>
<protein>
    <recommendedName>
        <fullName evidence="4">Nucleoside recognition</fullName>
    </recommendedName>
</protein>
<keyword evidence="1" id="KW-1133">Transmembrane helix</keyword>
<reference evidence="3" key="1">
    <citation type="submission" date="2016-10" db="EMBL/GenBank/DDBJ databases">
        <authorList>
            <person name="Varghese N."/>
            <person name="Submissions S."/>
        </authorList>
    </citation>
    <scope>NUCLEOTIDE SEQUENCE [LARGE SCALE GENOMIC DNA]</scope>
    <source>
        <strain evidence="3">DSM 16995</strain>
    </source>
</reference>
<evidence type="ECO:0000256" key="1">
    <source>
        <dbReference type="SAM" id="Phobius"/>
    </source>
</evidence>
<gene>
    <name evidence="2" type="ORF">SAMN05660337_0408</name>
</gene>
<sequence>MSFSPEILWNGLGWPLVRLVMFISIGLLVGNILEGLRWTRAMGKVATPLIRMGRLKDISGASFALAFFSGVAANSMLSEAYDKGEISDKELVVSNLFNSLPTYFLHMPTVFFIAAPFIGRVAFIYVGLTLLAAFLRTGLIILWGRMSLSPEGCCGSISAKLKSQEPRDLVAVASTALKRLRKRLPRVIFITVPIYTAFFFLRHYGVLASFQTFLSEHLSFLSWLNPEIFGIVVFSLAAEFTAGLAAAGSLLGAGTLGPRDIVLALMIGNILSTPMRALRHQLPYYAGIFKGRMALKLIIYNQALRASSLFVVGAVYFYVTS</sequence>
<feature type="transmembrane region" description="Helical" evidence="1">
    <location>
        <begin position="110"/>
        <end position="135"/>
    </location>
</feature>
<keyword evidence="1" id="KW-0812">Transmembrane</keyword>
<keyword evidence="1" id="KW-0472">Membrane</keyword>
<dbReference type="RefSeq" id="WP_170830289.1">
    <property type="nucleotide sequence ID" value="NZ_FNGA01000001.1"/>
</dbReference>
<dbReference type="PANTHER" id="PTHR38139">
    <property type="entry name" value="GATE DOMAIN-CONTAINING PROTEIN"/>
    <property type="match status" value="1"/>
</dbReference>
<feature type="transmembrane region" description="Helical" evidence="1">
    <location>
        <begin position="298"/>
        <end position="319"/>
    </location>
</feature>
<dbReference type="PANTHER" id="PTHR38139:SF1">
    <property type="entry name" value="NUCLEOSIDE TRANSPORTER_FEOB GTPASE GATE DOMAIN-CONTAINING PROTEIN"/>
    <property type="match status" value="1"/>
</dbReference>
<name>A0A1G9BSY1_9BACT</name>
<dbReference type="InterPro" id="IPR038880">
    <property type="entry name" value="MJ0871-like"/>
</dbReference>
<feature type="transmembrane region" description="Helical" evidence="1">
    <location>
        <begin position="12"/>
        <end position="33"/>
    </location>
</feature>
<proteinExistence type="predicted"/>
<evidence type="ECO:0008006" key="4">
    <source>
        <dbReference type="Google" id="ProtNLM"/>
    </source>
</evidence>
<accession>A0A1G9BSY1</accession>
<dbReference type="Proteomes" id="UP000199053">
    <property type="component" value="Unassembled WGS sequence"/>
</dbReference>
<dbReference type="STRING" id="246191.SAMN05660337_0408"/>
<feature type="transmembrane region" description="Helical" evidence="1">
    <location>
        <begin position="261"/>
        <end position="278"/>
    </location>
</feature>
<evidence type="ECO:0000313" key="3">
    <source>
        <dbReference type="Proteomes" id="UP000199053"/>
    </source>
</evidence>
<dbReference type="EMBL" id="FNGA01000001">
    <property type="protein sequence ID" value="SDK42536.1"/>
    <property type="molecule type" value="Genomic_DNA"/>
</dbReference>
<dbReference type="AlphaFoldDB" id="A0A1G9BSY1"/>
<feature type="transmembrane region" description="Helical" evidence="1">
    <location>
        <begin position="58"/>
        <end position="77"/>
    </location>
</feature>
<feature type="transmembrane region" description="Helical" evidence="1">
    <location>
        <begin position="187"/>
        <end position="208"/>
    </location>
</feature>
<evidence type="ECO:0000313" key="2">
    <source>
        <dbReference type="EMBL" id="SDK42536.1"/>
    </source>
</evidence>